<dbReference type="AlphaFoldDB" id="A0A9Q1H4Z0"/>
<feature type="chain" id="PRO_5040362880" evidence="5">
    <location>
        <begin position="29"/>
        <end position="522"/>
    </location>
</feature>
<dbReference type="EMBL" id="JAIZAY010000011">
    <property type="protein sequence ID" value="KAJ8033028.1"/>
    <property type="molecule type" value="Genomic_DNA"/>
</dbReference>
<accession>A0A9Q1H4Z0</accession>
<reference evidence="6" key="1">
    <citation type="submission" date="2021-10" db="EMBL/GenBank/DDBJ databases">
        <title>Tropical sea cucumber genome reveals ecological adaptation and Cuvierian tubules defense mechanism.</title>
        <authorList>
            <person name="Chen T."/>
        </authorList>
    </citation>
    <scope>NUCLEOTIDE SEQUENCE</scope>
    <source>
        <strain evidence="6">Nanhai2018</strain>
        <tissue evidence="6">Muscle</tissue>
    </source>
</reference>
<name>A0A9Q1H4Z0_HOLLE</name>
<evidence type="ECO:0000313" key="6">
    <source>
        <dbReference type="EMBL" id="KAJ8033028.1"/>
    </source>
</evidence>
<evidence type="ECO:0000256" key="4">
    <source>
        <dbReference type="SAM" id="Phobius"/>
    </source>
</evidence>
<protein>
    <submittedName>
        <fullName evidence="6">UDP-glucuronosyltransferase 2B18</fullName>
    </submittedName>
</protein>
<dbReference type="CDD" id="cd03784">
    <property type="entry name" value="GT1_Gtf-like"/>
    <property type="match status" value="1"/>
</dbReference>
<dbReference type="OrthoDB" id="5835829at2759"/>
<comment type="caution">
    <text evidence="6">The sequence shown here is derived from an EMBL/GenBank/DDBJ whole genome shotgun (WGS) entry which is preliminary data.</text>
</comment>
<dbReference type="PANTHER" id="PTHR48043">
    <property type="entry name" value="EG:EG0003.4 PROTEIN-RELATED"/>
    <property type="match status" value="1"/>
</dbReference>
<dbReference type="InterPro" id="IPR050271">
    <property type="entry name" value="UDP-glycosyltransferase"/>
</dbReference>
<sequence length="522" mass="59198">MNVIFSNISKFFTFLLLPWLFIAPCVQGFNYLFQAFVGEGSHFLTAAHLAEVLVHRGHNVTFIISSACSYHQLDPRWGSLFEFVIYDNPHPDNAFKRTFDDYVEFSYREGITQGVLTHLPKLLNSAAVDCDSILSDEPLIKRLKDRNFDLFIFDGGWFCSPMIAEKLNLRTILFYPGGYNSGLAGLLGASAGMSYTSFLVEGISSPPFSFCQRLHNFFSFVYQTIAFTKNVISHYDTIREKHNISQHLRMDEFLEGNIELALMNMDSEIEMLAPLTPNVIPVGGLTAQPAKSLPTELEKFVENTTEGVVVFSLGSYVNVFPRRVQHVIIEAFSLIPYQIVFKFDNKDNITLPSNVKALKWLPQNDLLGHEKIQVLVFQGGNNGFYEAVYHGVPMVILPIMGDQGQVANKAENHGIGVSLNIRTMTSVDLKRAITNVMTNATIRYNIQRARDIYHHRPMNASDRAVYWVEHVTQFGGVAYRPNAFHLNILQYNLLDVSVYLISVLVCFLFLVYKTFLLCCRFV</sequence>
<dbReference type="GO" id="GO:0008194">
    <property type="term" value="F:UDP-glycosyltransferase activity"/>
    <property type="evidence" value="ECO:0007669"/>
    <property type="project" value="InterPro"/>
</dbReference>
<keyword evidence="4" id="KW-1133">Transmembrane helix</keyword>
<feature type="signal peptide" evidence="5">
    <location>
        <begin position="1"/>
        <end position="28"/>
    </location>
</feature>
<keyword evidence="5" id="KW-0732">Signal</keyword>
<organism evidence="6 7">
    <name type="scientific">Holothuria leucospilota</name>
    <name type="common">Black long sea cucumber</name>
    <name type="synonym">Mertensiothuria leucospilota</name>
    <dbReference type="NCBI Taxonomy" id="206669"/>
    <lineage>
        <taxon>Eukaryota</taxon>
        <taxon>Metazoa</taxon>
        <taxon>Echinodermata</taxon>
        <taxon>Eleutherozoa</taxon>
        <taxon>Echinozoa</taxon>
        <taxon>Holothuroidea</taxon>
        <taxon>Aspidochirotacea</taxon>
        <taxon>Aspidochirotida</taxon>
        <taxon>Holothuriidae</taxon>
        <taxon>Holothuria</taxon>
    </lineage>
</organism>
<keyword evidence="4" id="KW-0812">Transmembrane</keyword>
<evidence type="ECO:0000256" key="3">
    <source>
        <dbReference type="ARBA" id="ARBA00022679"/>
    </source>
</evidence>
<keyword evidence="7" id="KW-1185">Reference proteome</keyword>
<evidence type="ECO:0000256" key="1">
    <source>
        <dbReference type="ARBA" id="ARBA00009995"/>
    </source>
</evidence>
<feature type="transmembrane region" description="Helical" evidence="4">
    <location>
        <begin position="496"/>
        <end position="519"/>
    </location>
</feature>
<dbReference type="PANTHER" id="PTHR48043:SF145">
    <property type="entry name" value="FI06409P-RELATED"/>
    <property type="match status" value="1"/>
</dbReference>
<keyword evidence="2" id="KW-0328">Glycosyltransferase</keyword>
<comment type="similarity">
    <text evidence="1">Belongs to the UDP-glycosyltransferase family.</text>
</comment>
<gene>
    <name evidence="6" type="ORF">HOLleu_23148</name>
</gene>
<dbReference type="SUPFAM" id="SSF53756">
    <property type="entry name" value="UDP-Glycosyltransferase/glycogen phosphorylase"/>
    <property type="match status" value="1"/>
</dbReference>
<evidence type="ECO:0000256" key="5">
    <source>
        <dbReference type="SAM" id="SignalP"/>
    </source>
</evidence>
<dbReference type="InterPro" id="IPR002213">
    <property type="entry name" value="UDP_glucos_trans"/>
</dbReference>
<keyword evidence="3" id="KW-0808">Transferase</keyword>
<dbReference type="Proteomes" id="UP001152320">
    <property type="component" value="Chromosome 11"/>
</dbReference>
<evidence type="ECO:0000313" key="7">
    <source>
        <dbReference type="Proteomes" id="UP001152320"/>
    </source>
</evidence>
<dbReference type="FunFam" id="3.40.50.2000:FF:000021">
    <property type="entry name" value="UDP-glucuronosyltransferase"/>
    <property type="match status" value="1"/>
</dbReference>
<dbReference type="Gene3D" id="3.40.50.2000">
    <property type="entry name" value="Glycogen Phosphorylase B"/>
    <property type="match status" value="2"/>
</dbReference>
<dbReference type="Pfam" id="PF00201">
    <property type="entry name" value="UDPGT"/>
    <property type="match status" value="1"/>
</dbReference>
<evidence type="ECO:0000256" key="2">
    <source>
        <dbReference type="ARBA" id="ARBA00022676"/>
    </source>
</evidence>
<proteinExistence type="inferred from homology"/>
<keyword evidence="4" id="KW-0472">Membrane</keyword>